<dbReference type="InterPro" id="IPR032675">
    <property type="entry name" value="LRR_dom_sf"/>
</dbReference>
<feature type="domain" description="F-box" evidence="5">
    <location>
        <begin position="26"/>
        <end position="61"/>
    </location>
</feature>
<proteinExistence type="predicted"/>
<dbReference type="AlphaFoldDB" id="A0A9K3DLC6"/>
<dbReference type="Gene3D" id="3.80.10.10">
    <property type="entry name" value="Ribonuclease Inhibitor"/>
    <property type="match status" value="1"/>
</dbReference>
<dbReference type="PROSITE" id="PS00198">
    <property type="entry name" value="4FE4S_FER_1"/>
    <property type="match status" value="1"/>
</dbReference>
<dbReference type="Gramene" id="mRNA:HanXRQr2_Chr17g0826541">
    <property type="protein sequence ID" value="mRNA:HanXRQr2_Chr17g0826541"/>
    <property type="gene ID" value="HanXRQr2_Chr17g0826541"/>
</dbReference>
<keyword evidence="3" id="KW-0793">Thylakoid</keyword>
<evidence type="ECO:0000259" key="5">
    <source>
        <dbReference type="Pfam" id="PF12937"/>
    </source>
</evidence>
<keyword evidence="2" id="KW-0934">Plastid</keyword>
<dbReference type="EMBL" id="MNCJ02000332">
    <property type="protein sequence ID" value="KAF5757426.1"/>
    <property type="molecule type" value="Genomic_DNA"/>
</dbReference>
<dbReference type="OrthoDB" id="10044893at2759"/>
<keyword evidence="1" id="KW-0150">Chloroplast</keyword>
<sequence>MNTEISHETTHKQHQMNQDSSNIGQPHESLYLVLPYLPLFELLAMAQTCKSFNDALNNDILPWLNIVVDDKVRRSRVSNEVLTKITLKAMGRLRSLVLVNCGMITDDGLLNVVANNPGINKLHLPQCTGITAEGIIRAVTTLNQHNTTVKTLKINGISNVTKEHLQTLHFLLKSDDSSSIDVEICPKCDEPRMVYDCPSETCDRKRTTGSCRGCKFCVLRCEECRICIGFDDEEIEVACEDMLCEGCWISLPKCNFCNKPYCNKHAYKQRAVPGSSGFVCEACYMKIIEN</sequence>
<dbReference type="Pfam" id="PF12937">
    <property type="entry name" value="F-box-like"/>
    <property type="match status" value="1"/>
</dbReference>
<dbReference type="InterPro" id="IPR036047">
    <property type="entry name" value="F-box-like_dom_sf"/>
</dbReference>
<dbReference type="PANTHER" id="PTHR13382">
    <property type="entry name" value="MITOCHONDRIAL ATP SYNTHASE COUPLING FACTOR B"/>
    <property type="match status" value="1"/>
</dbReference>
<evidence type="ECO:0000256" key="3">
    <source>
        <dbReference type="ARBA" id="ARBA00023078"/>
    </source>
</evidence>
<dbReference type="InterPro" id="IPR001810">
    <property type="entry name" value="F-box_dom"/>
</dbReference>
<feature type="region of interest" description="Disordered" evidence="4">
    <location>
        <begin position="1"/>
        <end position="21"/>
    </location>
</feature>
<reference evidence="6" key="2">
    <citation type="submission" date="2020-06" db="EMBL/GenBank/DDBJ databases">
        <title>Helianthus annuus Genome sequencing and assembly Release 2.</title>
        <authorList>
            <person name="Gouzy J."/>
            <person name="Langlade N."/>
            <person name="Munos S."/>
        </authorList>
    </citation>
    <scope>NUCLEOTIDE SEQUENCE</scope>
    <source>
        <tissue evidence="6">Leaves</tissue>
    </source>
</reference>
<evidence type="ECO:0000313" key="7">
    <source>
        <dbReference type="Proteomes" id="UP000215914"/>
    </source>
</evidence>
<dbReference type="InterPro" id="IPR006553">
    <property type="entry name" value="Leu-rich_rpt_Cys-con_subtyp"/>
</dbReference>
<dbReference type="SMART" id="SM00367">
    <property type="entry name" value="LRR_CC"/>
    <property type="match status" value="2"/>
</dbReference>
<keyword evidence="7" id="KW-1185">Reference proteome</keyword>
<evidence type="ECO:0000256" key="1">
    <source>
        <dbReference type="ARBA" id="ARBA00022528"/>
    </source>
</evidence>
<gene>
    <name evidence="6" type="ORF">HanXRQr2_Chr17g0826541</name>
</gene>
<organism evidence="6 7">
    <name type="scientific">Helianthus annuus</name>
    <name type="common">Common sunflower</name>
    <dbReference type="NCBI Taxonomy" id="4232"/>
    <lineage>
        <taxon>Eukaryota</taxon>
        <taxon>Viridiplantae</taxon>
        <taxon>Streptophyta</taxon>
        <taxon>Embryophyta</taxon>
        <taxon>Tracheophyta</taxon>
        <taxon>Spermatophyta</taxon>
        <taxon>Magnoliopsida</taxon>
        <taxon>eudicotyledons</taxon>
        <taxon>Gunneridae</taxon>
        <taxon>Pentapetalae</taxon>
        <taxon>asterids</taxon>
        <taxon>campanulids</taxon>
        <taxon>Asterales</taxon>
        <taxon>Asteraceae</taxon>
        <taxon>Asteroideae</taxon>
        <taxon>Heliantheae alliance</taxon>
        <taxon>Heliantheae</taxon>
        <taxon>Helianthus</taxon>
    </lineage>
</organism>
<comment type="caution">
    <text evidence="6">The sequence shown here is derived from an EMBL/GenBank/DDBJ whole genome shotgun (WGS) entry which is preliminary data.</text>
</comment>
<evidence type="ECO:0000256" key="4">
    <source>
        <dbReference type="SAM" id="MobiDB-lite"/>
    </source>
</evidence>
<evidence type="ECO:0000256" key="2">
    <source>
        <dbReference type="ARBA" id="ARBA00022640"/>
    </source>
</evidence>
<reference evidence="6" key="1">
    <citation type="journal article" date="2017" name="Nature">
        <title>The sunflower genome provides insights into oil metabolism, flowering and Asterid evolution.</title>
        <authorList>
            <person name="Badouin H."/>
            <person name="Gouzy J."/>
            <person name="Grassa C.J."/>
            <person name="Murat F."/>
            <person name="Staton S.E."/>
            <person name="Cottret L."/>
            <person name="Lelandais-Briere C."/>
            <person name="Owens G.L."/>
            <person name="Carrere S."/>
            <person name="Mayjonade B."/>
            <person name="Legrand L."/>
            <person name="Gill N."/>
            <person name="Kane N.C."/>
            <person name="Bowers J.E."/>
            <person name="Hubner S."/>
            <person name="Bellec A."/>
            <person name="Berard A."/>
            <person name="Berges H."/>
            <person name="Blanchet N."/>
            <person name="Boniface M.C."/>
            <person name="Brunel D."/>
            <person name="Catrice O."/>
            <person name="Chaidir N."/>
            <person name="Claudel C."/>
            <person name="Donnadieu C."/>
            <person name="Faraut T."/>
            <person name="Fievet G."/>
            <person name="Helmstetter N."/>
            <person name="King M."/>
            <person name="Knapp S.J."/>
            <person name="Lai Z."/>
            <person name="Le Paslier M.C."/>
            <person name="Lippi Y."/>
            <person name="Lorenzon L."/>
            <person name="Mandel J.R."/>
            <person name="Marage G."/>
            <person name="Marchand G."/>
            <person name="Marquand E."/>
            <person name="Bret-Mestries E."/>
            <person name="Morien E."/>
            <person name="Nambeesan S."/>
            <person name="Nguyen T."/>
            <person name="Pegot-Espagnet P."/>
            <person name="Pouilly N."/>
            <person name="Raftis F."/>
            <person name="Sallet E."/>
            <person name="Schiex T."/>
            <person name="Thomas J."/>
            <person name="Vandecasteele C."/>
            <person name="Vares D."/>
            <person name="Vear F."/>
            <person name="Vautrin S."/>
            <person name="Crespi M."/>
            <person name="Mangin B."/>
            <person name="Burke J.M."/>
            <person name="Salse J."/>
            <person name="Munos S."/>
            <person name="Vincourt P."/>
            <person name="Rieseberg L.H."/>
            <person name="Langlade N.B."/>
        </authorList>
    </citation>
    <scope>NUCLEOTIDE SEQUENCE</scope>
    <source>
        <tissue evidence="6">Leaves</tissue>
    </source>
</reference>
<accession>A0A9K3DLC6</accession>
<feature type="compositionally biased region" description="Basic and acidic residues" evidence="4">
    <location>
        <begin position="1"/>
        <end position="11"/>
    </location>
</feature>
<evidence type="ECO:0000313" key="6">
    <source>
        <dbReference type="EMBL" id="KAF5757426.1"/>
    </source>
</evidence>
<dbReference type="SUPFAM" id="SSF81383">
    <property type="entry name" value="F-box domain"/>
    <property type="match status" value="1"/>
</dbReference>
<dbReference type="Proteomes" id="UP000215914">
    <property type="component" value="Unassembled WGS sequence"/>
</dbReference>
<protein>
    <submittedName>
        <fullName evidence="6">4Fe-4S ferredoxin, iron-sulfur binding, leucine-rich repeat domain superfamily</fullName>
    </submittedName>
</protein>
<dbReference type="InterPro" id="IPR017900">
    <property type="entry name" value="4Fe4S_Fe_S_CS"/>
</dbReference>
<dbReference type="InterPro" id="IPR050648">
    <property type="entry name" value="F-box_LRR-repeat"/>
</dbReference>
<dbReference type="SUPFAM" id="SSF52047">
    <property type="entry name" value="RNI-like"/>
    <property type="match status" value="1"/>
</dbReference>
<dbReference type="PANTHER" id="PTHR13382:SF16">
    <property type="entry name" value="F-BOX PROTEIN SKIP28"/>
    <property type="match status" value="1"/>
</dbReference>
<name>A0A9K3DLC6_HELAN</name>